<dbReference type="AlphaFoldDB" id="A0A5J4VN81"/>
<feature type="compositionally biased region" description="Acidic residues" evidence="2">
    <location>
        <begin position="724"/>
        <end position="733"/>
    </location>
</feature>
<comment type="caution">
    <text evidence="3">The sequence shown here is derived from an EMBL/GenBank/DDBJ whole genome shotgun (WGS) entry which is preliminary data.</text>
</comment>
<feature type="compositionally biased region" description="Basic residues" evidence="2">
    <location>
        <begin position="326"/>
        <end position="340"/>
    </location>
</feature>
<evidence type="ECO:0000256" key="2">
    <source>
        <dbReference type="SAM" id="MobiDB-lite"/>
    </source>
</evidence>
<feature type="region of interest" description="Disordered" evidence="2">
    <location>
        <begin position="298"/>
        <end position="340"/>
    </location>
</feature>
<evidence type="ECO:0000256" key="1">
    <source>
        <dbReference type="SAM" id="Coils"/>
    </source>
</evidence>
<feature type="non-terminal residue" evidence="3">
    <location>
        <position position="826"/>
    </location>
</feature>
<gene>
    <name evidence="3" type="ORF">EZS28_020568</name>
</gene>
<feature type="coiled-coil region" evidence="1">
    <location>
        <begin position="621"/>
        <end position="648"/>
    </location>
</feature>
<reference evidence="3 4" key="1">
    <citation type="submission" date="2019-03" db="EMBL/GenBank/DDBJ databases">
        <title>Single cell metagenomics reveals metabolic interactions within the superorganism composed of flagellate Streblomastix strix and complex community of Bacteroidetes bacteria on its surface.</title>
        <authorList>
            <person name="Treitli S.C."/>
            <person name="Kolisko M."/>
            <person name="Husnik F."/>
            <person name="Keeling P."/>
            <person name="Hampl V."/>
        </authorList>
    </citation>
    <scope>NUCLEOTIDE SEQUENCE [LARGE SCALE GENOMIC DNA]</scope>
    <source>
        <strain evidence="3">ST1C</strain>
    </source>
</reference>
<dbReference type="EMBL" id="SNRW01006013">
    <property type="protein sequence ID" value="KAA6383905.1"/>
    <property type="molecule type" value="Genomic_DNA"/>
</dbReference>
<evidence type="ECO:0000313" key="3">
    <source>
        <dbReference type="EMBL" id="KAA6383905.1"/>
    </source>
</evidence>
<organism evidence="3 4">
    <name type="scientific">Streblomastix strix</name>
    <dbReference type="NCBI Taxonomy" id="222440"/>
    <lineage>
        <taxon>Eukaryota</taxon>
        <taxon>Metamonada</taxon>
        <taxon>Preaxostyla</taxon>
        <taxon>Oxymonadida</taxon>
        <taxon>Streblomastigidae</taxon>
        <taxon>Streblomastix</taxon>
    </lineage>
</organism>
<feature type="compositionally biased region" description="Basic and acidic residues" evidence="2">
    <location>
        <begin position="734"/>
        <end position="743"/>
    </location>
</feature>
<proteinExistence type="predicted"/>
<dbReference type="Proteomes" id="UP000324800">
    <property type="component" value="Unassembled WGS sequence"/>
</dbReference>
<sequence>MNDRPIIINPSPLSLVPTGVQLDGTELPFQPIGPLAHNNIFQLSLKGQQQNVEKQQQHHEEENIQDSTKLLLRSSSSVLLGPLISQSQSNDLKKQQKLQLKTLAPTSFDMMQLPPPILDKLEFWPVASSIKKFLEKICPLNQEQLLEKQWKDRLRQDKKRELEKQREKDADNAGIGSYSRKFLTSHSCLTAVGCFRLDLRPFVATILPNVQRTRAQMERLIPLLVIGLAERLSRRLELHIARMMTQISSLPTCCAALAAFQDAEEDGKDILNEHKYLAQLDSITVDYEIPLDHVRAPQYERQTQQTQARIWRQQMRSRLEKEKQERRRKRKRDRDKRRIELKKKRMMLEMELEKLDEEKEIKKRNKKEKKKNKLLYYDEKSDQQQIGKQFNQQGYNQKEFKNSNLNSSKSPSQVEIENQIKVIEQEELELILDEQDDEDEEKGVNIEGGIGIDIDENEGDEDDEVRFGNVTSLVKRRRRRKKEIQKKKRDEDEDIEEETEKVKEKDKQTTQTISFAAQMGGAAYERMLDKVDQQMSRFGDALTKFQYSKSDLISAWSNVFDIRLKSFAKKLNFLEEDLNSADLCDLSDALVEGSDIQQQAFNQIDKGQQINETVLFQQHQQNELNQENKEENKQINVLKHEEQEAQNGLTVQYQQVNVKKNEQKINKKNVLFDENPVPMKFDNQDIFEIKPYPQYAGQELGLNQISILQKGNNMNDWKKKDIVDNEGNEEDGEQKENDGDKSIHKSQQMSVARKTILKRSHCFSRLFTAPRFISYARRAENKLADRGIVLDSFSAELLVYSNYALLLDKSQPQQENEKLTKLKFAW</sequence>
<evidence type="ECO:0000313" key="4">
    <source>
        <dbReference type="Proteomes" id="UP000324800"/>
    </source>
</evidence>
<name>A0A5J4VN81_9EUKA</name>
<feature type="region of interest" description="Disordered" evidence="2">
    <location>
        <begin position="724"/>
        <end position="747"/>
    </location>
</feature>
<keyword evidence="1" id="KW-0175">Coiled coil</keyword>
<accession>A0A5J4VN81</accession>
<protein>
    <submittedName>
        <fullName evidence="3">Uncharacterized protein</fullName>
    </submittedName>
</protein>
<feature type="region of interest" description="Disordered" evidence="2">
    <location>
        <begin position="481"/>
        <end position="510"/>
    </location>
</feature>